<sequence length="281" mass="31945">MAEEVKVEKLDKSEEPFEEAEKKCFIIMPIADTPGYDPGHFNRVYEYIIKPACINAGFKPERADDTKNTNTIILDILNQIVSADMAICDLSSKNPNVMYELGIRQAFNLPVVLLKDEITNRVFDTSHLRDVPYDQSLRIDSVQLAITKLTDALSATYEHRENDTNSLINILGIEPAKTPVKKQIGQDTTILLDAIKSISYRIDRIELKGHQDVFISELLENDKIKAIEHFKHKIGSQINHEKHGIGKLYNVGENGSLHVRFKDTGKNYIIHYPYTNVSFTD</sequence>
<comment type="caution">
    <text evidence="1">The sequence shown here is derived from an EMBL/GenBank/DDBJ whole genome shotgun (WGS) entry which is preliminary data.</text>
</comment>
<dbReference type="Proteomes" id="UP000187323">
    <property type="component" value="Unassembled WGS sequence"/>
</dbReference>
<evidence type="ECO:0000313" key="2">
    <source>
        <dbReference type="Proteomes" id="UP000187323"/>
    </source>
</evidence>
<dbReference type="RefSeq" id="WP_076138985.1">
    <property type="nucleotide sequence ID" value="NZ_MPTO01000053.1"/>
</dbReference>
<dbReference type="AlphaFoldDB" id="A0AB36J2J3"/>
<reference evidence="1 2" key="1">
    <citation type="submission" date="2016-10" db="EMBL/GenBank/DDBJ databases">
        <title>Paenibacillus species isolates.</title>
        <authorList>
            <person name="Beno S.M."/>
        </authorList>
    </citation>
    <scope>NUCLEOTIDE SEQUENCE [LARGE SCALE GENOMIC DNA]</scope>
    <source>
        <strain evidence="1 2">FSL H7-0918</strain>
    </source>
</reference>
<evidence type="ECO:0008006" key="3">
    <source>
        <dbReference type="Google" id="ProtNLM"/>
    </source>
</evidence>
<organism evidence="1 2">
    <name type="scientific">Paenibacillus odorifer</name>
    <dbReference type="NCBI Taxonomy" id="189426"/>
    <lineage>
        <taxon>Bacteria</taxon>
        <taxon>Bacillati</taxon>
        <taxon>Bacillota</taxon>
        <taxon>Bacilli</taxon>
        <taxon>Bacillales</taxon>
        <taxon>Paenibacillaceae</taxon>
        <taxon>Paenibacillus</taxon>
    </lineage>
</organism>
<protein>
    <recommendedName>
        <fullName evidence="3">Nucleoside 2-deoxyribosyltransferase</fullName>
    </recommendedName>
</protein>
<name>A0AB36J2J3_9BACL</name>
<evidence type="ECO:0000313" key="1">
    <source>
        <dbReference type="EMBL" id="OME10027.1"/>
    </source>
</evidence>
<proteinExistence type="predicted"/>
<dbReference type="EMBL" id="MPTO01000053">
    <property type="protein sequence ID" value="OME10027.1"/>
    <property type="molecule type" value="Genomic_DNA"/>
</dbReference>
<gene>
    <name evidence="1" type="ORF">BSK47_31510</name>
</gene>
<accession>A0AB36J2J3</accession>